<dbReference type="Pfam" id="PF00128">
    <property type="entry name" value="Alpha-amylase"/>
    <property type="match status" value="1"/>
</dbReference>
<dbReference type="PANTHER" id="PTHR46673">
    <property type="entry name" value="4F2 CELL-SURFACE ANTIGEN HEAVY CHAIN"/>
    <property type="match status" value="1"/>
</dbReference>
<dbReference type="AlphaFoldDB" id="A0A3S5B985"/>
<dbReference type="InterPro" id="IPR031984">
    <property type="entry name" value="SLC3A2_N"/>
</dbReference>
<dbReference type="GO" id="GO:1904273">
    <property type="term" value="P:L-alanine import across plasma membrane"/>
    <property type="evidence" value="ECO:0007669"/>
    <property type="project" value="TreeGrafter"/>
</dbReference>
<evidence type="ECO:0000313" key="5">
    <source>
        <dbReference type="Proteomes" id="UP000784294"/>
    </source>
</evidence>
<keyword evidence="1" id="KW-0812">Transmembrane</keyword>
<evidence type="ECO:0000313" key="4">
    <source>
        <dbReference type="EMBL" id="VEL16607.1"/>
    </source>
</evidence>
<feature type="domain" description="Glycosyl hydrolase family 13 catalytic" evidence="2">
    <location>
        <begin position="100"/>
        <end position="262"/>
    </location>
</feature>
<dbReference type="GO" id="GO:0015190">
    <property type="term" value="F:L-leucine transmembrane transporter activity"/>
    <property type="evidence" value="ECO:0007669"/>
    <property type="project" value="TreeGrafter"/>
</dbReference>
<dbReference type="Gene3D" id="3.20.20.80">
    <property type="entry name" value="Glycosidases"/>
    <property type="match status" value="1"/>
</dbReference>
<dbReference type="SUPFAM" id="SSF51445">
    <property type="entry name" value="(Trans)glycosidases"/>
    <property type="match status" value="1"/>
</dbReference>
<dbReference type="Gene3D" id="3.90.400.10">
    <property type="entry name" value="Oligo-1,6-glucosidase, Domain 2"/>
    <property type="match status" value="1"/>
</dbReference>
<reference evidence="4" key="1">
    <citation type="submission" date="2018-11" db="EMBL/GenBank/DDBJ databases">
        <authorList>
            <consortium name="Pathogen Informatics"/>
        </authorList>
    </citation>
    <scope>NUCLEOTIDE SEQUENCE</scope>
</reference>
<dbReference type="InterPro" id="IPR042280">
    <property type="entry name" value="SLC3A2"/>
</dbReference>
<evidence type="ECO:0000259" key="2">
    <source>
        <dbReference type="Pfam" id="PF00128"/>
    </source>
</evidence>
<dbReference type="GO" id="GO:0015823">
    <property type="term" value="P:phenylalanine transport"/>
    <property type="evidence" value="ECO:0007669"/>
    <property type="project" value="TreeGrafter"/>
</dbReference>
<evidence type="ECO:0000259" key="3">
    <source>
        <dbReference type="Pfam" id="PF16028"/>
    </source>
</evidence>
<dbReference type="EMBL" id="CAAALY010029148">
    <property type="protein sequence ID" value="VEL16607.1"/>
    <property type="molecule type" value="Genomic_DNA"/>
</dbReference>
<keyword evidence="1" id="KW-1133">Transmembrane helix</keyword>
<feature type="domain" description="Solute carrier family 3 member 2 N-terminal" evidence="3">
    <location>
        <begin position="34"/>
        <end position="92"/>
    </location>
</feature>
<organism evidence="4 5">
    <name type="scientific">Protopolystoma xenopodis</name>
    <dbReference type="NCBI Taxonomy" id="117903"/>
    <lineage>
        <taxon>Eukaryota</taxon>
        <taxon>Metazoa</taxon>
        <taxon>Spiralia</taxon>
        <taxon>Lophotrochozoa</taxon>
        <taxon>Platyhelminthes</taxon>
        <taxon>Monogenea</taxon>
        <taxon>Polyopisthocotylea</taxon>
        <taxon>Polystomatidea</taxon>
        <taxon>Polystomatidae</taxon>
        <taxon>Protopolystoma</taxon>
    </lineage>
</organism>
<dbReference type="GO" id="GO:1903801">
    <property type="term" value="P:L-leucine import across plasma membrane"/>
    <property type="evidence" value="ECO:0007669"/>
    <property type="project" value="TreeGrafter"/>
</dbReference>
<dbReference type="PANTHER" id="PTHR46673:SF1">
    <property type="entry name" value="4F2 CELL-SURFACE ANTIGEN HEAVY CHAIN"/>
    <property type="match status" value="1"/>
</dbReference>
<dbReference type="GO" id="GO:0016323">
    <property type="term" value="C:basolateral plasma membrane"/>
    <property type="evidence" value="ECO:0007669"/>
    <property type="project" value="TreeGrafter"/>
</dbReference>
<dbReference type="GO" id="GO:0005975">
    <property type="term" value="P:carbohydrate metabolic process"/>
    <property type="evidence" value="ECO:0007669"/>
    <property type="project" value="InterPro"/>
</dbReference>
<comment type="caution">
    <text evidence="4">The sequence shown here is derived from an EMBL/GenBank/DDBJ whole genome shotgun (WGS) entry which is preliminary data.</text>
</comment>
<keyword evidence="1" id="KW-0472">Membrane</keyword>
<gene>
    <name evidence="4" type="ORF">PXEA_LOCUS10047</name>
</gene>
<proteinExistence type="predicted"/>
<keyword evidence="5" id="KW-1185">Reference proteome</keyword>
<feature type="transmembrane region" description="Helical" evidence="1">
    <location>
        <begin position="54"/>
        <end position="77"/>
    </location>
</feature>
<dbReference type="GO" id="GO:0015180">
    <property type="term" value="F:L-alanine transmembrane transporter activity"/>
    <property type="evidence" value="ECO:0007669"/>
    <property type="project" value="TreeGrafter"/>
</dbReference>
<accession>A0A3S5B985</accession>
<evidence type="ECO:0008006" key="6">
    <source>
        <dbReference type="Google" id="ProtNLM"/>
    </source>
</evidence>
<dbReference type="InterPro" id="IPR006047">
    <property type="entry name" value="GH13_cat_dom"/>
</dbReference>
<dbReference type="GO" id="GO:0016324">
    <property type="term" value="C:apical plasma membrane"/>
    <property type="evidence" value="ECO:0007669"/>
    <property type="project" value="TreeGrafter"/>
</dbReference>
<dbReference type="GO" id="GO:0015173">
    <property type="term" value="F:aromatic amino acid transmembrane transporter activity"/>
    <property type="evidence" value="ECO:0007669"/>
    <property type="project" value="TreeGrafter"/>
</dbReference>
<evidence type="ECO:0000256" key="1">
    <source>
        <dbReference type="SAM" id="Phobius"/>
    </source>
</evidence>
<dbReference type="InterPro" id="IPR045857">
    <property type="entry name" value="O16G_dom_2"/>
</dbReference>
<dbReference type="Proteomes" id="UP000784294">
    <property type="component" value="Unassembled WGS sequence"/>
</dbReference>
<dbReference type="Pfam" id="PF16028">
    <property type="entry name" value="SLC3A2_N"/>
    <property type="match status" value="1"/>
</dbReference>
<dbReference type="OrthoDB" id="6284736at2759"/>
<dbReference type="InterPro" id="IPR017853">
    <property type="entry name" value="GH"/>
</dbReference>
<name>A0A3S5B985_9PLAT</name>
<protein>
    <recommendedName>
        <fullName evidence="6">Glycosyl hydrolase family 13 catalytic domain-containing protein</fullName>
    </recommendedName>
</protein>
<sequence>MQLGGSPDEVAFLPDVGINPKGEDLDHKRYDRLLTKEELLRLDREEPFWRRLRLILFIAFWIIWVGLLVASILIIVFSPKCPLRPKQEFWNHKVGYWVDPFAFRDSDGDFIGDLKGLSSSLSYIHDSIGAGYLILTSMLKGHYTNGHIIGLPTSLTEIDPVLGGPAEVKDVIKAFKKQGIEVVITLGLNGVSTRSELFSQRNLFRPTKEFSGSQINRNGQKMDLFYGLFKDMADFDHRNPEVVSLLKDAVKLWLDMGFDGIVLTDAAFFAAENISHETEYNLNVCFIFVIILGI</sequence>